<evidence type="ECO:0000313" key="1">
    <source>
        <dbReference type="EMBL" id="OWZ00330.1"/>
    </source>
</evidence>
<dbReference type="AlphaFoldDB" id="A0A225V7C0"/>
<evidence type="ECO:0000313" key="2">
    <source>
        <dbReference type="Proteomes" id="UP000198211"/>
    </source>
</evidence>
<dbReference type="Proteomes" id="UP000198211">
    <property type="component" value="Unassembled WGS sequence"/>
</dbReference>
<organism evidence="1 2">
    <name type="scientific">Phytophthora megakarya</name>
    <dbReference type="NCBI Taxonomy" id="4795"/>
    <lineage>
        <taxon>Eukaryota</taxon>
        <taxon>Sar</taxon>
        <taxon>Stramenopiles</taxon>
        <taxon>Oomycota</taxon>
        <taxon>Peronosporomycetes</taxon>
        <taxon>Peronosporales</taxon>
        <taxon>Peronosporaceae</taxon>
        <taxon>Phytophthora</taxon>
    </lineage>
</organism>
<keyword evidence="2" id="KW-1185">Reference proteome</keyword>
<comment type="caution">
    <text evidence="1">The sequence shown here is derived from an EMBL/GenBank/DDBJ whole genome shotgun (WGS) entry which is preliminary data.</text>
</comment>
<gene>
    <name evidence="1" type="ORF">PHMEG_00028499</name>
</gene>
<sequence>MLDWTRQFRIDWLLIGMTEIREQVEQEIVAGVDVDSSVITTLTSWAIFITE</sequence>
<name>A0A225V7C0_9STRA</name>
<accession>A0A225V7C0</accession>
<proteinExistence type="predicted"/>
<protein>
    <submittedName>
        <fullName evidence="1">Uncharacterized protein</fullName>
    </submittedName>
</protein>
<dbReference type="EMBL" id="NBNE01007705">
    <property type="protein sequence ID" value="OWZ00330.1"/>
    <property type="molecule type" value="Genomic_DNA"/>
</dbReference>
<reference evidence="2" key="1">
    <citation type="submission" date="2017-03" db="EMBL/GenBank/DDBJ databases">
        <title>Phytopthora megakarya and P. palmivora, two closely related causual agents of cacao black pod achieved similar genome size and gene model numbers by different mechanisms.</title>
        <authorList>
            <person name="Ali S."/>
            <person name="Shao J."/>
            <person name="Larry D.J."/>
            <person name="Kronmiller B."/>
            <person name="Shen D."/>
            <person name="Strem M.D."/>
            <person name="Melnick R.L."/>
            <person name="Guiltinan M.J."/>
            <person name="Tyler B.M."/>
            <person name="Meinhardt L.W."/>
            <person name="Bailey B.A."/>
        </authorList>
    </citation>
    <scope>NUCLEOTIDE SEQUENCE [LARGE SCALE GENOMIC DNA]</scope>
    <source>
        <strain evidence="2">zdho120</strain>
    </source>
</reference>